<evidence type="ECO:0000313" key="2">
    <source>
        <dbReference type="Proteomes" id="UP001501496"/>
    </source>
</evidence>
<name>A0ABP8CHU9_9FLAO</name>
<comment type="caution">
    <text evidence="1">The sequence shown here is derived from an EMBL/GenBank/DDBJ whole genome shotgun (WGS) entry which is preliminary data.</text>
</comment>
<sequence>MSFQNDKEVRTWSENYKLTWEDFKGKANYNVGSAAVTTSGISFGYSVKVKNNNVVSFTTEVFANFYPQKSWYKKELANNHILKHEQLHFDITELYARKFRQQIEMLEPDNEIKNTLKTLNKIINDELKALQDLFDEHSNHSINKEEELKWHLFIKEELAKLAQYKSVD</sequence>
<dbReference type="RefSeq" id="WP_344789562.1">
    <property type="nucleotide sequence ID" value="NZ_BAABCA010000008.1"/>
</dbReference>
<evidence type="ECO:0008006" key="3">
    <source>
        <dbReference type="Google" id="ProtNLM"/>
    </source>
</evidence>
<protein>
    <recommendedName>
        <fullName evidence="3">DUF922 domain-containing protein</fullName>
    </recommendedName>
</protein>
<dbReference type="Pfam" id="PF06037">
    <property type="entry name" value="DUF922"/>
    <property type="match status" value="1"/>
</dbReference>
<accession>A0ABP8CHU9</accession>
<dbReference type="Proteomes" id="UP001501496">
    <property type="component" value="Unassembled WGS sequence"/>
</dbReference>
<proteinExistence type="predicted"/>
<gene>
    <name evidence="1" type="ORF">GCM10022291_33960</name>
</gene>
<reference evidence="2" key="1">
    <citation type="journal article" date="2019" name="Int. J. Syst. Evol. Microbiol.">
        <title>The Global Catalogue of Microorganisms (GCM) 10K type strain sequencing project: providing services to taxonomists for standard genome sequencing and annotation.</title>
        <authorList>
            <consortium name="The Broad Institute Genomics Platform"/>
            <consortium name="The Broad Institute Genome Sequencing Center for Infectious Disease"/>
            <person name="Wu L."/>
            <person name="Ma J."/>
        </authorList>
    </citation>
    <scope>NUCLEOTIDE SEQUENCE [LARGE SCALE GENOMIC DNA]</scope>
    <source>
        <strain evidence="2">JCM 17630</strain>
    </source>
</reference>
<organism evidence="1 2">
    <name type="scientific">Postechiella marina</name>
    <dbReference type="NCBI Taxonomy" id="943941"/>
    <lineage>
        <taxon>Bacteria</taxon>
        <taxon>Pseudomonadati</taxon>
        <taxon>Bacteroidota</taxon>
        <taxon>Flavobacteriia</taxon>
        <taxon>Flavobacteriales</taxon>
        <taxon>Flavobacteriaceae</taxon>
        <taxon>Postechiella</taxon>
    </lineage>
</organism>
<keyword evidence="2" id="KW-1185">Reference proteome</keyword>
<dbReference type="EMBL" id="BAABCA010000008">
    <property type="protein sequence ID" value="GAA4239481.1"/>
    <property type="molecule type" value="Genomic_DNA"/>
</dbReference>
<evidence type="ECO:0000313" key="1">
    <source>
        <dbReference type="EMBL" id="GAA4239481.1"/>
    </source>
</evidence>
<dbReference type="InterPro" id="IPR010321">
    <property type="entry name" value="DUF922"/>
</dbReference>